<sequence>MKRVETIDHREVQALCQGETQRTRLESSQKSALKETPAPFLAPGAVSYFMVKYLTFGWSSASTSMPTPSAIAQFRTWWWIGM</sequence>
<accession>A0A0P1GNR1</accession>
<keyword evidence="2" id="KW-1185">Reference proteome</keyword>
<dbReference type="EMBL" id="CYSF01000006">
    <property type="protein sequence ID" value="CUH83910.1"/>
    <property type="molecule type" value="Genomic_DNA"/>
</dbReference>
<reference evidence="1 2" key="1">
    <citation type="submission" date="2015-09" db="EMBL/GenBank/DDBJ databases">
        <authorList>
            <consortium name="Swine Surveillance"/>
        </authorList>
    </citation>
    <scope>NUCLEOTIDE SEQUENCE [LARGE SCALE GENOMIC DNA]</scope>
    <source>
        <strain evidence="1 2">CECT 8383</strain>
    </source>
</reference>
<dbReference type="Proteomes" id="UP000051681">
    <property type="component" value="Unassembled WGS sequence"/>
</dbReference>
<name>A0A0P1GNR1_9RHOB</name>
<dbReference type="AlphaFoldDB" id="A0A0P1GNR1"/>
<gene>
    <name evidence="1" type="ORF">TM5383_01114</name>
</gene>
<evidence type="ECO:0000313" key="1">
    <source>
        <dbReference type="EMBL" id="CUH83910.1"/>
    </source>
</evidence>
<dbReference type="STRING" id="340021.TM5383_01114"/>
<proteinExistence type="predicted"/>
<protein>
    <submittedName>
        <fullName evidence="1">Uncharacterized protein</fullName>
    </submittedName>
</protein>
<evidence type="ECO:0000313" key="2">
    <source>
        <dbReference type="Proteomes" id="UP000051681"/>
    </source>
</evidence>
<organism evidence="1 2">
    <name type="scientific">Thalassovita mediterranea</name>
    <dbReference type="NCBI Taxonomy" id="340021"/>
    <lineage>
        <taxon>Bacteria</taxon>
        <taxon>Pseudomonadati</taxon>
        <taxon>Pseudomonadota</taxon>
        <taxon>Alphaproteobacteria</taxon>
        <taxon>Rhodobacterales</taxon>
        <taxon>Roseobacteraceae</taxon>
        <taxon>Thalassovita</taxon>
    </lineage>
</organism>